<dbReference type="InterPro" id="IPR009061">
    <property type="entry name" value="DNA-bd_dom_put_sf"/>
</dbReference>
<dbReference type="PROSITE" id="PS50937">
    <property type="entry name" value="HTH_MERR_2"/>
    <property type="match status" value="1"/>
</dbReference>
<dbReference type="Pfam" id="PF00376">
    <property type="entry name" value="MerR"/>
    <property type="match status" value="1"/>
</dbReference>
<protein>
    <submittedName>
        <fullName evidence="3">MerR family transcriptional regulator</fullName>
    </submittedName>
</protein>
<dbReference type="EMBL" id="JBHUKY010000072">
    <property type="protein sequence ID" value="MFD2413626.1"/>
    <property type="molecule type" value="Genomic_DNA"/>
</dbReference>
<reference evidence="4" key="1">
    <citation type="journal article" date="2019" name="Int. J. Syst. Evol. Microbiol.">
        <title>The Global Catalogue of Microorganisms (GCM) 10K type strain sequencing project: providing services to taxonomists for standard genome sequencing and annotation.</title>
        <authorList>
            <consortium name="The Broad Institute Genomics Platform"/>
            <consortium name="The Broad Institute Genome Sequencing Center for Infectious Disease"/>
            <person name="Wu L."/>
            <person name="Ma J."/>
        </authorList>
    </citation>
    <scope>NUCLEOTIDE SEQUENCE [LARGE SCALE GENOMIC DNA]</scope>
    <source>
        <strain evidence="4">CCM 8725</strain>
    </source>
</reference>
<evidence type="ECO:0000259" key="2">
    <source>
        <dbReference type="PROSITE" id="PS50937"/>
    </source>
</evidence>
<dbReference type="InterPro" id="IPR000551">
    <property type="entry name" value="MerR-type_HTH_dom"/>
</dbReference>
<dbReference type="PRINTS" id="PR00040">
    <property type="entry name" value="HTHMERR"/>
</dbReference>
<evidence type="ECO:0000256" key="1">
    <source>
        <dbReference type="ARBA" id="ARBA00023125"/>
    </source>
</evidence>
<keyword evidence="1" id="KW-0238">DNA-binding</keyword>
<name>A0ABW5FFF1_9BACL</name>
<dbReference type="PANTHER" id="PTHR30204:SF98">
    <property type="entry name" value="HTH-TYPE TRANSCRIPTIONAL REGULATOR ADHR"/>
    <property type="match status" value="1"/>
</dbReference>
<feature type="domain" description="HTH merR-type" evidence="2">
    <location>
        <begin position="5"/>
        <end position="74"/>
    </location>
</feature>
<keyword evidence="4" id="KW-1185">Reference proteome</keyword>
<dbReference type="PANTHER" id="PTHR30204">
    <property type="entry name" value="REDOX-CYCLING DRUG-SENSING TRANSCRIPTIONAL ACTIVATOR SOXR"/>
    <property type="match status" value="1"/>
</dbReference>
<dbReference type="Gene3D" id="1.10.1660.10">
    <property type="match status" value="1"/>
</dbReference>
<dbReference type="SMART" id="SM00422">
    <property type="entry name" value="HTH_MERR"/>
    <property type="match status" value="1"/>
</dbReference>
<accession>A0ABW5FFF1</accession>
<evidence type="ECO:0000313" key="3">
    <source>
        <dbReference type="EMBL" id="MFD2413626.1"/>
    </source>
</evidence>
<organism evidence="3 4">
    <name type="scientific">Paenibacillus rhizoplanae</name>
    <dbReference type="NCBI Taxonomy" id="1917181"/>
    <lineage>
        <taxon>Bacteria</taxon>
        <taxon>Bacillati</taxon>
        <taxon>Bacillota</taxon>
        <taxon>Bacilli</taxon>
        <taxon>Bacillales</taxon>
        <taxon>Paenibacillaceae</taxon>
        <taxon>Paenibacillus</taxon>
    </lineage>
</organism>
<dbReference type="Proteomes" id="UP001597448">
    <property type="component" value="Unassembled WGS sequence"/>
</dbReference>
<dbReference type="RefSeq" id="WP_209993007.1">
    <property type="nucleotide sequence ID" value="NZ_JBHSVQ010000001.1"/>
</dbReference>
<dbReference type="SUPFAM" id="SSF46955">
    <property type="entry name" value="Putative DNA-binding domain"/>
    <property type="match status" value="1"/>
</dbReference>
<comment type="caution">
    <text evidence="3">The sequence shown here is derived from an EMBL/GenBank/DDBJ whole genome shotgun (WGS) entry which is preliminary data.</text>
</comment>
<proteinExistence type="predicted"/>
<sequence>MIGKELTIQQAAEMTGLSVHTLRYYERIGLMDPIPRAENGHRVYREHDFEWIILLAKLKTTGMPIALMQQFADMMRLGNEGIPQRRKLLEEHERKLIEQVQTIHQTLDILRNKIDYYRSWEDDISREEDSLESAR</sequence>
<evidence type="ECO:0000313" key="4">
    <source>
        <dbReference type="Proteomes" id="UP001597448"/>
    </source>
</evidence>
<gene>
    <name evidence="3" type="ORF">ACFSX3_27530</name>
</gene>
<dbReference type="CDD" id="cd01109">
    <property type="entry name" value="HTH_YyaN"/>
    <property type="match status" value="1"/>
</dbReference>
<dbReference type="InterPro" id="IPR047057">
    <property type="entry name" value="MerR_fam"/>
</dbReference>